<keyword evidence="3" id="KW-1185">Reference proteome</keyword>
<name>A0ABV5FP44_9FLAO</name>
<organism evidence="2 3">
    <name type="scientific">Flavobacterium branchiarum</name>
    <dbReference type="NCBI Taxonomy" id="1114870"/>
    <lineage>
        <taxon>Bacteria</taxon>
        <taxon>Pseudomonadati</taxon>
        <taxon>Bacteroidota</taxon>
        <taxon>Flavobacteriia</taxon>
        <taxon>Flavobacteriales</taxon>
        <taxon>Flavobacteriaceae</taxon>
        <taxon>Flavobacterium</taxon>
    </lineage>
</organism>
<protein>
    <submittedName>
        <fullName evidence="2">Type II toxin-antitoxin system RelE/ParE family toxin</fullName>
    </submittedName>
</protein>
<evidence type="ECO:0000313" key="2">
    <source>
        <dbReference type="EMBL" id="MFB9065324.1"/>
    </source>
</evidence>
<dbReference type="InterPro" id="IPR007712">
    <property type="entry name" value="RelE/ParE_toxin"/>
</dbReference>
<keyword evidence="1" id="KW-1277">Toxin-antitoxin system</keyword>
<dbReference type="RefSeq" id="WP_290260294.1">
    <property type="nucleotide sequence ID" value="NZ_JAUFQQ010000003.1"/>
</dbReference>
<comment type="caution">
    <text evidence="2">The sequence shown here is derived from an EMBL/GenBank/DDBJ whole genome shotgun (WGS) entry which is preliminary data.</text>
</comment>
<gene>
    <name evidence="2" type="ORF">ACFFUQ_14965</name>
</gene>
<dbReference type="Gene3D" id="3.30.2310.20">
    <property type="entry name" value="RelE-like"/>
    <property type="match status" value="1"/>
</dbReference>
<evidence type="ECO:0000256" key="1">
    <source>
        <dbReference type="ARBA" id="ARBA00022649"/>
    </source>
</evidence>
<proteinExistence type="predicted"/>
<evidence type="ECO:0000313" key="3">
    <source>
        <dbReference type="Proteomes" id="UP001589589"/>
    </source>
</evidence>
<reference evidence="2 3" key="1">
    <citation type="submission" date="2024-09" db="EMBL/GenBank/DDBJ databases">
        <authorList>
            <person name="Sun Q."/>
            <person name="Mori K."/>
        </authorList>
    </citation>
    <scope>NUCLEOTIDE SEQUENCE [LARGE SCALE GENOMIC DNA]</scope>
    <source>
        <strain evidence="2 3">CECT 7908</strain>
    </source>
</reference>
<dbReference type="InterPro" id="IPR035093">
    <property type="entry name" value="RelE/ParE_toxin_dom_sf"/>
</dbReference>
<dbReference type="Pfam" id="PF05016">
    <property type="entry name" value="ParE_toxin"/>
    <property type="match status" value="1"/>
</dbReference>
<dbReference type="EMBL" id="JBHMEX010000043">
    <property type="protein sequence ID" value="MFB9065324.1"/>
    <property type="molecule type" value="Genomic_DNA"/>
</dbReference>
<accession>A0ABV5FP44</accession>
<sequence>MYSYYLSSEAKEDLRRIYYYGVAKFGIVVADNYFNMFYDCFDKIEENPFLFPSADHIKKSYRYCVCGVDTIYYQINGDKRIEIITIIGKQDFKTSSTYFL</sequence>
<dbReference type="Proteomes" id="UP001589589">
    <property type="component" value="Unassembled WGS sequence"/>
</dbReference>